<keyword evidence="1" id="KW-0732">Signal</keyword>
<reference evidence="2" key="1">
    <citation type="submission" date="2022-06" db="EMBL/GenBank/DDBJ databases">
        <title>Gramella sediminis sp. nov., isolated from deep-sea sediment of the Indian Ocean.</title>
        <authorList>
            <person name="Yang L."/>
        </authorList>
    </citation>
    <scope>NUCLEOTIDE SEQUENCE</scope>
    <source>
        <strain evidence="2">HMD3159</strain>
    </source>
</reference>
<dbReference type="Proteomes" id="UP001155077">
    <property type="component" value="Unassembled WGS sequence"/>
</dbReference>
<keyword evidence="2" id="KW-0378">Hydrolase</keyword>
<evidence type="ECO:0000313" key="2">
    <source>
        <dbReference type="EMBL" id="MCM8569527.1"/>
    </source>
</evidence>
<dbReference type="Pfam" id="PF14871">
    <property type="entry name" value="GHL6"/>
    <property type="match status" value="1"/>
</dbReference>
<keyword evidence="2" id="KW-0326">Glycosidase</keyword>
<proteinExistence type="predicted"/>
<feature type="signal peptide" evidence="1">
    <location>
        <begin position="1"/>
        <end position="23"/>
    </location>
</feature>
<keyword evidence="3" id="KW-1185">Reference proteome</keyword>
<dbReference type="Gene3D" id="3.20.20.80">
    <property type="entry name" value="Glycosidases"/>
    <property type="match status" value="1"/>
</dbReference>
<dbReference type="RefSeq" id="WP_252112678.1">
    <property type="nucleotide sequence ID" value="NZ_JAMSCK010000003.1"/>
</dbReference>
<accession>A0ABT0Z1C8</accession>
<protein>
    <submittedName>
        <fullName evidence="2">Beta-galactosidase</fullName>
        <ecNumber evidence="2">3.2.1.23</ecNumber>
    </submittedName>
</protein>
<feature type="chain" id="PRO_5046467182" evidence="1">
    <location>
        <begin position="24"/>
        <end position="616"/>
    </location>
</feature>
<dbReference type="InterPro" id="IPR028212">
    <property type="entry name" value="GHL6"/>
</dbReference>
<dbReference type="GO" id="GO:0004565">
    <property type="term" value="F:beta-galactosidase activity"/>
    <property type="evidence" value="ECO:0007669"/>
    <property type="project" value="UniProtKB-EC"/>
</dbReference>
<dbReference type="InterPro" id="IPR017853">
    <property type="entry name" value="GH"/>
</dbReference>
<name>A0ABT0Z1C8_9FLAO</name>
<gene>
    <name evidence="2" type="ORF">NE848_09055</name>
</gene>
<dbReference type="SUPFAM" id="SSF51445">
    <property type="entry name" value="(Trans)glycosidases"/>
    <property type="match status" value="1"/>
</dbReference>
<dbReference type="EMBL" id="JAMSCK010000003">
    <property type="protein sequence ID" value="MCM8569527.1"/>
    <property type="molecule type" value="Genomic_DNA"/>
</dbReference>
<organism evidence="2 3">
    <name type="scientific">Gramella jeungdoensis</name>
    <dbReference type="NCBI Taxonomy" id="708091"/>
    <lineage>
        <taxon>Bacteria</taxon>
        <taxon>Pseudomonadati</taxon>
        <taxon>Bacteroidota</taxon>
        <taxon>Flavobacteriia</taxon>
        <taxon>Flavobacteriales</taxon>
        <taxon>Flavobacteriaceae</taxon>
        <taxon>Christiangramia</taxon>
    </lineage>
</organism>
<comment type="caution">
    <text evidence="2">The sequence shown here is derived from an EMBL/GenBank/DDBJ whole genome shotgun (WGS) entry which is preliminary data.</text>
</comment>
<dbReference type="EC" id="3.2.1.23" evidence="2"/>
<evidence type="ECO:0000256" key="1">
    <source>
        <dbReference type="SAM" id="SignalP"/>
    </source>
</evidence>
<sequence length="616" mass="69333">MKRRKFICLGGIAITSSVLPVMTARTFSDLVTGSRAKTDLPPAPLKPTWINTEPLRLAWCHLSPQHASADPEAVFDRLVKADFNCIMNTAVDEGAYYPSNIPFNEACPALPEGGDLYGSVAKLARQNNMRTGTRFDFTHQSKEALEAHPEWFIRHKDGSTETDADGRPKPCLNSSFYPTQGVRIISEVLEKYDPDIVYINWFLNFGGHEKICYCDSCKNDFRQKYGRPLPDEPDADFIEFIEEAADNTSRKIANAIYKKRPGTLYINADENDTSHGHHLETHAGDWIYSSSEQINRQRISYPDRVGIDQWFSYSGDPSEFDSNLVEEMKVRYYQFGAHGSPISFCTQGNLLNVSHQVELEEAARLNAWYKENSDLYGLQLNRSRVLLLCKPEISPRANHTNKGIYALLTELHIPVAVSENPDSLVNESQDYDLVIVTPGALTDGLQEYVEKGGRALFIDRPPSFGMPSNLKLEDKPVQITSDVGKGQISYFGPWDISEYYKGEALTGDIEGFSNIMESLLGNDRQIITNAPPRVEMVFMYQPDKQRALLHLINCSGKTRAGFRKPEIFRTINIDLAGEFSSARARVLESDLNISKRNGRSMLSIPVLNEYEVIVLS</sequence>
<evidence type="ECO:0000313" key="3">
    <source>
        <dbReference type="Proteomes" id="UP001155077"/>
    </source>
</evidence>